<feature type="transmembrane region" description="Helical" evidence="2">
    <location>
        <begin position="226"/>
        <end position="248"/>
    </location>
</feature>
<dbReference type="InterPro" id="IPR056120">
    <property type="entry name" value="DUF7703"/>
</dbReference>
<evidence type="ECO:0000313" key="5">
    <source>
        <dbReference type="Proteomes" id="UP000799421"/>
    </source>
</evidence>
<dbReference type="AlphaFoldDB" id="A0A6A7BX55"/>
<dbReference type="PANTHER" id="PTHR37013:SF3">
    <property type="entry name" value="INTEGRAL MEMBRANE PROTEIN (AFU_ORTHOLOGUE AFUA_1G05950)"/>
    <property type="match status" value="1"/>
</dbReference>
<dbReference type="PANTHER" id="PTHR37013">
    <property type="entry name" value="INTEGRAL MEMBRANE PROTEIN (AFU_ORTHOLOGUE AFUA_1G05950)-RELATED"/>
    <property type="match status" value="1"/>
</dbReference>
<keyword evidence="2" id="KW-0472">Membrane</keyword>
<dbReference type="Proteomes" id="UP000799421">
    <property type="component" value="Unassembled WGS sequence"/>
</dbReference>
<feature type="transmembrane region" description="Helical" evidence="2">
    <location>
        <begin position="181"/>
        <end position="205"/>
    </location>
</feature>
<gene>
    <name evidence="4" type="ORF">K470DRAFT_218767</name>
</gene>
<reference evidence="4" key="1">
    <citation type="journal article" date="2020" name="Stud. Mycol.">
        <title>101 Dothideomycetes genomes: a test case for predicting lifestyles and emergence of pathogens.</title>
        <authorList>
            <person name="Haridas S."/>
            <person name="Albert R."/>
            <person name="Binder M."/>
            <person name="Bloem J."/>
            <person name="Labutti K."/>
            <person name="Salamov A."/>
            <person name="Andreopoulos B."/>
            <person name="Baker S."/>
            <person name="Barry K."/>
            <person name="Bills G."/>
            <person name="Bluhm B."/>
            <person name="Cannon C."/>
            <person name="Castanera R."/>
            <person name="Culley D."/>
            <person name="Daum C."/>
            <person name="Ezra D."/>
            <person name="Gonzalez J."/>
            <person name="Henrissat B."/>
            <person name="Kuo A."/>
            <person name="Liang C."/>
            <person name="Lipzen A."/>
            <person name="Lutzoni F."/>
            <person name="Magnuson J."/>
            <person name="Mondo S."/>
            <person name="Nolan M."/>
            <person name="Ohm R."/>
            <person name="Pangilinan J."/>
            <person name="Park H.-J."/>
            <person name="Ramirez L."/>
            <person name="Alfaro M."/>
            <person name="Sun H."/>
            <person name="Tritt A."/>
            <person name="Yoshinaga Y."/>
            <person name="Zwiers L.-H."/>
            <person name="Turgeon B."/>
            <person name="Goodwin S."/>
            <person name="Spatafora J."/>
            <person name="Crous P."/>
            <person name="Grigoriev I."/>
        </authorList>
    </citation>
    <scope>NUCLEOTIDE SEQUENCE</scope>
    <source>
        <strain evidence="4">CBS 480.64</strain>
    </source>
</reference>
<dbReference type="EMBL" id="MU005990">
    <property type="protein sequence ID" value="KAF2859683.1"/>
    <property type="molecule type" value="Genomic_DNA"/>
</dbReference>
<evidence type="ECO:0000259" key="3">
    <source>
        <dbReference type="Pfam" id="PF24802"/>
    </source>
</evidence>
<dbReference type="OrthoDB" id="405906at2759"/>
<evidence type="ECO:0000256" key="1">
    <source>
        <dbReference type="SAM" id="MobiDB-lite"/>
    </source>
</evidence>
<protein>
    <recommendedName>
        <fullName evidence="3">DUF7703 domain-containing protein</fullName>
    </recommendedName>
</protein>
<accession>A0A6A7BX55</accession>
<keyword evidence="2" id="KW-1133">Transmembrane helix</keyword>
<feature type="transmembrane region" description="Helical" evidence="2">
    <location>
        <begin position="96"/>
        <end position="118"/>
    </location>
</feature>
<feature type="region of interest" description="Disordered" evidence="1">
    <location>
        <begin position="300"/>
        <end position="321"/>
    </location>
</feature>
<feature type="transmembrane region" description="Helical" evidence="2">
    <location>
        <begin position="139"/>
        <end position="161"/>
    </location>
</feature>
<feature type="domain" description="DUF7703" evidence="3">
    <location>
        <begin position="42"/>
        <end position="271"/>
    </location>
</feature>
<keyword evidence="5" id="KW-1185">Reference proteome</keyword>
<feature type="transmembrane region" description="Helical" evidence="2">
    <location>
        <begin position="33"/>
        <end position="57"/>
    </location>
</feature>
<organism evidence="4 5">
    <name type="scientific">Piedraia hortae CBS 480.64</name>
    <dbReference type="NCBI Taxonomy" id="1314780"/>
    <lineage>
        <taxon>Eukaryota</taxon>
        <taxon>Fungi</taxon>
        <taxon>Dikarya</taxon>
        <taxon>Ascomycota</taxon>
        <taxon>Pezizomycotina</taxon>
        <taxon>Dothideomycetes</taxon>
        <taxon>Dothideomycetidae</taxon>
        <taxon>Capnodiales</taxon>
        <taxon>Piedraiaceae</taxon>
        <taxon>Piedraia</taxon>
    </lineage>
</organism>
<keyword evidence="2" id="KW-0812">Transmembrane</keyword>
<sequence>MAAPATPSATATWIRPGAGMTGSFDFDSDSLRLYVSVCAGICLNSVLELIVAMLMTFHHYRGNFFWSLLAAGAGTVLYSIGFLLRYLHITAGHNRFIHQTLLQLGSLLMITGQSYVMWSRLRFVLRNPQAASILRWTRIMIIATVFLLHVPMTVLAFGRSATKSTPRGPAFARAFSVFEKIQMTGFFVQEGILSVLYIVSTLGRLKQSPAPLKVRTRSMLKHVLGVNYFFIAVNIILLVLEFVSMYILETPLKAVFYSVKLKMEFAVLSKLGIQMGDRGRKERPEDLMDNFPGWIPTATNNSLSTARGGLGSPKSDSNWLG</sequence>
<feature type="transmembrane region" description="Helical" evidence="2">
    <location>
        <begin position="64"/>
        <end position="84"/>
    </location>
</feature>
<evidence type="ECO:0000256" key="2">
    <source>
        <dbReference type="SAM" id="Phobius"/>
    </source>
</evidence>
<name>A0A6A7BX55_9PEZI</name>
<evidence type="ECO:0000313" key="4">
    <source>
        <dbReference type="EMBL" id="KAF2859683.1"/>
    </source>
</evidence>
<proteinExistence type="predicted"/>
<dbReference type="Pfam" id="PF24802">
    <property type="entry name" value="DUF7703"/>
    <property type="match status" value="1"/>
</dbReference>